<keyword evidence="4 7" id="KW-0812">Transmembrane</keyword>
<evidence type="ECO:0000256" key="8">
    <source>
        <dbReference type="SAM" id="Phobius"/>
    </source>
</evidence>
<reference evidence="9" key="1">
    <citation type="submission" date="2020-06" db="EMBL/GenBank/DDBJ databases">
        <title>Draft genome of Bugula neritina, a colonial animal packing powerful symbionts and potential medicines.</title>
        <authorList>
            <person name="Rayko M."/>
        </authorList>
    </citation>
    <scope>NUCLEOTIDE SEQUENCE [LARGE SCALE GENOMIC DNA]</scope>
    <source>
        <strain evidence="9">Kwan_BN1</strain>
    </source>
</reference>
<dbReference type="GO" id="GO:0015254">
    <property type="term" value="F:glycerol channel activity"/>
    <property type="evidence" value="ECO:0007669"/>
    <property type="project" value="TreeGrafter"/>
</dbReference>
<comment type="subcellular location">
    <subcellularLocation>
        <location evidence="1">Membrane</location>
        <topology evidence="1">Multi-pass membrane protein</topology>
    </subcellularLocation>
</comment>
<dbReference type="GO" id="GO:0016323">
    <property type="term" value="C:basolateral plasma membrane"/>
    <property type="evidence" value="ECO:0007669"/>
    <property type="project" value="TreeGrafter"/>
</dbReference>
<dbReference type="SUPFAM" id="SSF81338">
    <property type="entry name" value="Aquaporin-like"/>
    <property type="match status" value="1"/>
</dbReference>
<keyword evidence="5 8" id="KW-1133">Transmembrane helix</keyword>
<protein>
    <submittedName>
        <fullName evidence="9">AQP3</fullName>
    </submittedName>
</protein>
<evidence type="ECO:0000256" key="5">
    <source>
        <dbReference type="ARBA" id="ARBA00022989"/>
    </source>
</evidence>
<gene>
    <name evidence="9" type="ORF">EB796_007058</name>
</gene>
<dbReference type="PROSITE" id="PS00221">
    <property type="entry name" value="MIP"/>
    <property type="match status" value="1"/>
</dbReference>
<feature type="transmembrane region" description="Helical" evidence="8">
    <location>
        <begin position="20"/>
        <end position="39"/>
    </location>
</feature>
<dbReference type="AlphaFoldDB" id="A0A7J7KAK2"/>
<comment type="caution">
    <text evidence="9">The sequence shown here is derived from an EMBL/GenBank/DDBJ whole genome shotgun (WGS) entry which is preliminary data.</text>
</comment>
<keyword evidence="6 8" id="KW-0472">Membrane</keyword>
<dbReference type="Proteomes" id="UP000593567">
    <property type="component" value="Unassembled WGS sequence"/>
</dbReference>
<accession>A0A7J7KAK2</accession>
<proteinExistence type="inferred from homology"/>
<evidence type="ECO:0000256" key="1">
    <source>
        <dbReference type="ARBA" id="ARBA00004141"/>
    </source>
</evidence>
<evidence type="ECO:0000256" key="2">
    <source>
        <dbReference type="ARBA" id="ARBA00006175"/>
    </source>
</evidence>
<evidence type="ECO:0000256" key="7">
    <source>
        <dbReference type="RuleBase" id="RU000477"/>
    </source>
</evidence>
<dbReference type="OrthoDB" id="3222at2759"/>
<dbReference type="InterPro" id="IPR000425">
    <property type="entry name" value="MIP"/>
</dbReference>
<evidence type="ECO:0000313" key="9">
    <source>
        <dbReference type="EMBL" id="KAF6034638.1"/>
    </source>
</evidence>
<evidence type="ECO:0000256" key="6">
    <source>
        <dbReference type="ARBA" id="ARBA00023136"/>
    </source>
</evidence>
<evidence type="ECO:0000256" key="3">
    <source>
        <dbReference type="ARBA" id="ARBA00022448"/>
    </source>
</evidence>
<keyword evidence="3 7" id="KW-0813">Transport</keyword>
<dbReference type="InterPro" id="IPR023271">
    <property type="entry name" value="Aquaporin-like"/>
</dbReference>
<comment type="similarity">
    <text evidence="2 7">Belongs to the MIP/aquaporin (TC 1.A.8) family.</text>
</comment>
<dbReference type="PANTHER" id="PTHR43829:SF9">
    <property type="entry name" value="AQUAPORIN-9"/>
    <property type="match status" value="1"/>
</dbReference>
<dbReference type="InterPro" id="IPR050363">
    <property type="entry name" value="MIP/Aquaporin"/>
</dbReference>
<organism evidence="9 10">
    <name type="scientific">Bugula neritina</name>
    <name type="common">Brown bryozoan</name>
    <name type="synonym">Sertularia neritina</name>
    <dbReference type="NCBI Taxonomy" id="10212"/>
    <lineage>
        <taxon>Eukaryota</taxon>
        <taxon>Metazoa</taxon>
        <taxon>Spiralia</taxon>
        <taxon>Lophotrochozoa</taxon>
        <taxon>Bryozoa</taxon>
        <taxon>Gymnolaemata</taxon>
        <taxon>Cheilostomatida</taxon>
        <taxon>Flustrina</taxon>
        <taxon>Buguloidea</taxon>
        <taxon>Bugulidae</taxon>
        <taxon>Bugula</taxon>
    </lineage>
</organism>
<dbReference type="InterPro" id="IPR022357">
    <property type="entry name" value="MIP_CS"/>
</dbReference>
<evidence type="ECO:0000256" key="4">
    <source>
        <dbReference type="ARBA" id="ARBA00022692"/>
    </source>
</evidence>
<dbReference type="Gene3D" id="1.20.1080.10">
    <property type="entry name" value="Glycerol uptake facilitator protein"/>
    <property type="match status" value="1"/>
</dbReference>
<dbReference type="Pfam" id="PF00230">
    <property type="entry name" value="MIP"/>
    <property type="match status" value="1"/>
</dbReference>
<dbReference type="PANTHER" id="PTHR43829">
    <property type="entry name" value="AQUAPORIN OR AQUAGLYCEROPORIN RELATED"/>
    <property type="match status" value="1"/>
</dbReference>
<keyword evidence="10" id="KW-1185">Reference proteome</keyword>
<dbReference type="EMBL" id="VXIV02001030">
    <property type="protein sequence ID" value="KAF6034638.1"/>
    <property type="molecule type" value="Genomic_DNA"/>
</dbReference>
<feature type="transmembrane region" description="Helical" evidence="8">
    <location>
        <begin position="99"/>
        <end position="122"/>
    </location>
</feature>
<dbReference type="PRINTS" id="PR00783">
    <property type="entry name" value="MINTRINSICP"/>
</dbReference>
<evidence type="ECO:0000313" key="10">
    <source>
        <dbReference type="Proteomes" id="UP000593567"/>
    </source>
</evidence>
<feature type="transmembrane region" description="Helical" evidence="8">
    <location>
        <begin position="59"/>
        <end position="78"/>
    </location>
</feature>
<name>A0A7J7KAK2_BUGNE</name>
<dbReference type="GO" id="GO:0015250">
    <property type="term" value="F:water channel activity"/>
    <property type="evidence" value="ECO:0007669"/>
    <property type="project" value="TreeGrafter"/>
</dbReference>
<sequence>MTQVVDNMVSISAVKVKSYAIRVAFAEFLGTCVLIIFGLGSVAQSVTSHAAYGDFTTINWAWCMAVMIGILISINVSGGHINPAVSLAMALIGRLKWTLLLVYMLAQYLGAFVGASIVYLVYFEAIENYSGGVKLTDPTLANSTAGIFSTYPQEFLSATEGVADQVRGTTPNVT</sequence>